<dbReference type="EnsemblMetazoa" id="XM_001605236">
    <property type="protein sequence ID" value="XP_001605286"/>
    <property type="gene ID" value="LOC100121675"/>
</dbReference>
<evidence type="ECO:0000256" key="1">
    <source>
        <dbReference type="ARBA" id="ARBA00022723"/>
    </source>
</evidence>
<dbReference type="PROSITE" id="PS00518">
    <property type="entry name" value="ZF_RING_1"/>
    <property type="match status" value="1"/>
</dbReference>
<dbReference type="InterPro" id="IPR017907">
    <property type="entry name" value="Znf_RING_CS"/>
</dbReference>
<dbReference type="KEGG" id="nvi:100121675"/>
<dbReference type="OrthoDB" id="264520at2759"/>
<dbReference type="GO" id="GO:0008270">
    <property type="term" value="F:zinc ion binding"/>
    <property type="evidence" value="ECO:0007669"/>
    <property type="project" value="UniProtKB-KW"/>
</dbReference>
<dbReference type="GeneID" id="100121675"/>
<accession>A0A7M7QRC3</accession>
<dbReference type="InterPro" id="IPR000315">
    <property type="entry name" value="Znf_B-box"/>
</dbReference>
<feature type="domain" description="RING-type" evidence="6">
    <location>
        <begin position="115"/>
        <end position="175"/>
    </location>
</feature>
<dbReference type="PROSITE" id="PS50119">
    <property type="entry name" value="ZF_BBOX"/>
    <property type="match status" value="2"/>
</dbReference>
<dbReference type="RefSeq" id="XP_032453341.1">
    <property type="nucleotide sequence ID" value="XM_032597450.1"/>
</dbReference>
<dbReference type="InterPro" id="IPR047153">
    <property type="entry name" value="TRIM45/56/19-like"/>
</dbReference>
<evidence type="ECO:0008006" key="10">
    <source>
        <dbReference type="Google" id="ProtNLM"/>
    </source>
</evidence>
<dbReference type="SUPFAM" id="SSF57850">
    <property type="entry name" value="RING/U-box"/>
    <property type="match status" value="1"/>
</dbReference>
<reference evidence="8" key="1">
    <citation type="submission" date="2021-01" db="UniProtKB">
        <authorList>
            <consortium name="EnsemblMetazoa"/>
        </authorList>
    </citation>
    <scope>IDENTIFICATION</scope>
</reference>
<dbReference type="EnsemblMetazoa" id="XM_032597451">
    <property type="protein sequence ID" value="XP_032453342"/>
    <property type="gene ID" value="LOC100121675"/>
</dbReference>
<sequence length="524" mass="58378">MDKENSDSIRNKGGKETFIFGSWKCRNPRKTRVCSGDLVSSAEREKSPYTKRDPSNQQTALASSSSVYNISSIDNHKNAPISATEQEQNEINATATSSKRAISVYDQLHEQDFWCPRCSGKMEEPRLLPCLHSVCNNCVNEFTSKDYHGSSRVTRDDAAAGYLVNGQLEGCPICDFPLPKHGGATPPPHYSLQHRLVIYAVRRRLSQRAICCDACAEEVQATQHCSSCLCNFCQDCAQEHESHAPDQRVHRIRPLWEAKRIRRVAVCLAHPAHPLRFHCLACQQVTCKECMWHEQGGHRAHASEDAASAGARAVIQLQAALRRARSLLNALLTEYNERVFDAGDARVARSHTAFDYARDSLPPTCHVRSRSTISSQSREAKERIQEFSRLRRARYLIDAIFIGEDLLANGSDVEILSLKRIILKRLKFLGVAVEAQAQRFNNNSANKKELRALHSGIYHCCTFCSSGGKKEATCACSGTMPGGYKGCGHGHPGHPGLHHWSCCGSIYRDGICLLPRKCTFKITL</sequence>
<dbReference type="EnsemblMetazoa" id="XM_032597450">
    <property type="protein sequence ID" value="XP_032453341"/>
    <property type="gene ID" value="LOC100121675"/>
</dbReference>
<dbReference type="InterPro" id="IPR001841">
    <property type="entry name" value="Znf_RING"/>
</dbReference>
<dbReference type="RefSeq" id="XP_032453342.1">
    <property type="nucleotide sequence ID" value="XM_032597451.1"/>
</dbReference>
<evidence type="ECO:0000256" key="3">
    <source>
        <dbReference type="ARBA" id="ARBA00022833"/>
    </source>
</evidence>
<dbReference type="AlphaFoldDB" id="A0A7M7QRC3"/>
<evidence type="ECO:0000256" key="4">
    <source>
        <dbReference type="PROSITE-ProRule" id="PRU00024"/>
    </source>
</evidence>
<dbReference type="GO" id="GO:0005634">
    <property type="term" value="C:nucleus"/>
    <property type="evidence" value="ECO:0007669"/>
    <property type="project" value="UniProtKB-ARBA"/>
</dbReference>
<dbReference type="PANTHER" id="PTHR25462">
    <property type="entry name" value="BONUS, ISOFORM C-RELATED"/>
    <property type="match status" value="1"/>
</dbReference>
<organism evidence="8 9">
    <name type="scientific">Nasonia vitripennis</name>
    <name type="common">Parasitic wasp</name>
    <dbReference type="NCBI Taxonomy" id="7425"/>
    <lineage>
        <taxon>Eukaryota</taxon>
        <taxon>Metazoa</taxon>
        <taxon>Ecdysozoa</taxon>
        <taxon>Arthropoda</taxon>
        <taxon>Hexapoda</taxon>
        <taxon>Insecta</taxon>
        <taxon>Pterygota</taxon>
        <taxon>Neoptera</taxon>
        <taxon>Endopterygota</taxon>
        <taxon>Hymenoptera</taxon>
        <taxon>Apocrita</taxon>
        <taxon>Proctotrupomorpha</taxon>
        <taxon>Chalcidoidea</taxon>
        <taxon>Pteromalidae</taxon>
        <taxon>Pteromalinae</taxon>
        <taxon>Nasonia</taxon>
    </lineage>
</organism>
<name>A0A7M7QRC3_NASVI</name>
<dbReference type="Pfam" id="PF00643">
    <property type="entry name" value="zf-B_box"/>
    <property type="match status" value="1"/>
</dbReference>
<dbReference type="SUPFAM" id="SSF57845">
    <property type="entry name" value="B-box zinc-binding domain"/>
    <property type="match status" value="1"/>
</dbReference>
<evidence type="ECO:0000256" key="5">
    <source>
        <dbReference type="SAM" id="MobiDB-lite"/>
    </source>
</evidence>
<feature type="domain" description="B box-type" evidence="7">
    <location>
        <begin position="207"/>
        <end position="255"/>
    </location>
</feature>
<feature type="domain" description="B box-type" evidence="7">
    <location>
        <begin position="262"/>
        <end position="309"/>
    </location>
</feature>
<feature type="compositionally biased region" description="Basic and acidic residues" evidence="5">
    <location>
        <begin position="42"/>
        <end position="54"/>
    </location>
</feature>
<keyword evidence="2 4" id="KW-0863">Zinc-finger</keyword>
<proteinExistence type="predicted"/>
<keyword evidence="3" id="KW-0862">Zinc</keyword>
<evidence type="ECO:0000259" key="6">
    <source>
        <dbReference type="PROSITE" id="PS50089"/>
    </source>
</evidence>
<dbReference type="Pfam" id="PF00097">
    <property type="entry name" value="zf-C3HC4"/>
    <property type="match status" value="1"/>
</dbReference>
<keyword evidence="1" id="KW-0479">Metal-binding</keyword>
<evidence type="ECO:0000313" key="9">
    <source>
        <dbReference type="Proteomes" id="UP000002358"/>
    </source>
</evidence>
<dbReference type="Gene3D" id="3.30.40.10">
    <property type="entry name" value="Zinc/RING finger domain, C3HC4 (zinc finger)"/>
    <property type="match status" value="1"/>
</dbReference>
<dbReference type="Gene3D" id="3.30.160.60">
    <property type="entry name" value="Classic Zinc Finger"/>
    <property type="match status" value="1"/>
</dbReference>
<dbReference type="PROSITE" id="PS50089">
    <property type="entry name" value="ZF_RING_2"/>
    <property type="match status" value="1"/>
</dbReference>
<dbReference type="InterPro" id="IPR018957">
    <property type="entry name" value="Znf_C3HC4_RING-type"/>
</dbReference>
<dbReference type="Proteomes" id="UP000002358">
    <property type="component" value="Chromosome 2"/>
</dbReference>
<feature type="region of interest" description="Disordered" evidence="5">
    <location>
        <begin position="36"/>
        <end position="63"/>
    </location>
</feature>
<dbReference type="RefSeq" id="XP_001605286.2">
    <property type="nucleotide sequence ID" value="XM_001605236.6"/>
</dbReference>
<evidence type="ECO:0000313" key="8">
    <source>
        <dbReference type="EnsemblMetazoa" id="XP_032453342"/>
    </source>
</evidence>
<keyword evidence="9" id="KW-1185">Reference proteome</keyword>
<evidence type="ECO:0000259" key="7">
    <source>
        <dbReference type="PROSITE" id="PS50119"/>
    </source>
</evidence>
<dbReference type="SMART" id="SM00184">
    <property type="entry name" value="RING"/>
    <property type="match status" value="1"/>
</dbReference>
<dbReference type="PANTHER" id="PTHR25462:SF296">
    <property type="entry name" value="MEIOTIC P26, ISOFORM F"/>
    <property type="match status" value="1"/>
</dbReference>
<protein>
    <recommendedName>
        <fullName evidence="10">Tripartite motif-containing protein 45</fullName>
    </recommendedName>
</protein>
<dbReference type="InterPro" id="IPR013083">
    <property type="entry name" value="Znf_RING/FYVE/PHD"/>
</dbReference>
<evidence type="ECO:0000256" key="2">
    <source>
        <dbReference type="ARBA" id="ARBA00022771"/>
    </source>
</evidence>